<dbReference type="Pfam" id="PF09294">
    <property type="entry name" value="Interfer-bind"/>
    <property type="match status" value="1"/>
</dbReference>
<dbReference type="GO" id="GO:0004896">
    <property type="term" value="F:cytokine receptor activity"/>
    <property type="evidence" value="ECO:0007669"/>
    <property type="project" value="TreeGrafter"/>
</dbReference>
<proteinExistence type="predicted"/>
<dbReference type="AlphaFoldDB" id="A0A8C6UF51"/>
<reference evidence="4" key="2">
    <citation type="submission" date="2025-09" db="UniProtKB">
        <authorList>
            <consortium name="Ensembl"/>
        </authorList>
    </citation>
    <scope>IDENTIFICATION</scope>
</reference>
<dbReference type="Gene3D" id="2.60.40.10">
    <property type="entry name" value="Immunoglobulins"/>
    <property type="match status" value="1"/>
</dbReference>
<feature type="domain" description="Fibronectin type-III" evidence="2">
    <location>
        <begin position="9"/>
        <end position="104"/>
    </location>
</feature>
<sequence length="286" mass="32049">ATGYSLVECLFCLLFTGACVPDPLSVSIRSFNMEHIVHFVPGPGTPDSAHFTVQALKFSKWSTVPRCARMKPGEGCDMTLVFKDPLDMYQARVQAFSSEQRSNWTESARFHPLTDTVLGPPVLLVSGCGNCLLLRVTPPQLKTERPLELFKEIRVTVRRSWDGAQVRLTHGSHENRIEHLQRGVEYCVTVYLPTLVNNNHMPSTRQCALSSPSTAPSSGQCLCVSAHTLQCKRDPLPWTDRLHSSRAQQNVQSLLELQFFLSSPCIVGEQTSDKKKHYIIIRQSLQ</sequence>
<evidence type="ECO:0000259" key="3">
    <source>
        <dbReference type="Pfam" id="PF09294"/>
    </source>
</evidence>
<dbReference type="Proteomes" id="UP000694523">
    <property type="component" value="Unplaced"/>
</dbReference>
<dbReference type="Pfam" id="PF01108">
    <property type="entry name" value="Tissue_fac"/>
    <property type="match status" value="1"/>
</dbReference>
<dbReference type="SUPFAM" id="SSF49265">
    <property type="entry name" value="Fibronectin type III"/>
    <property type="match status" value="2"/>
</dbReference>
<name>A0A8C6UF51_9GOBI</name>
<keyword evidence="1" id="KW-0732">Signal</keyword>
<protein>
    <recommendedName>
        <fullName evidence="6">Interferon/interleukin receptor domain-containing protein</fullName>
    </recommendedName>
</protein>
<feature type="signal peptide" evidence="1">
    <location>
        <begin position="1"/>
        <end position="21"/>
    </location>
</feature>
<feature type="domain" description="Interferon/interleukin receptor" evidence="3">
    <location>
        <begin position="116"/>
        <end position="208"/>
    </location>
</feature>
<feature type="chain" id="PRO_5034886739" description="Interferon/interleukin receptor domain-containing protein" evidence="1">
    <location>
        <begin position="22"/>
        <end position="286"/>
    </location>
</feature>
<dbReference type="InterPro" id="IPR036116">
    <property type="entry name" value="FN3_sf"/>
</dbReference>
<dbReference type="InterPro" id="IPR013783">
    <property type="entry name" value="Ig-like_fold"/>
</dbReference>
<dbReference type="PANTHER" id="PTHR20859">
    <property type="entry name" value="INTERFERON/INTERLEUKIN RECEPTOR"/>
    <property type="match status" value="1"/>
</dbReference>
<dbReference type="InterPro" id="IPR015373">
    <property type="entry name" value="Interferon/interleukin_rcp_dom"/>
</dbReference>
<dbReference type="GO" id="GO:0005886">
    <property type="term" value="C:plasma membrane"/>
    <property type="evidence" value="ECO:0007669"/>
    <property type="project" value="TreeGrafter"/>
</dbReference>
<accession>A0A8C6UF51</accession>
<evidence type="ECO:0000313" key="4">
    <source>
        <dbReference type="Ensembl" id="ENSNMLP00000035165.1"/>
    </source>
</evidence>
<organism evidence="4 5">
    <name type="scientific">Neogobius melanostomus</name>
    <name type="common">round goby</name>
    <dbReference type="NCBI Taxonomy" id="47308"/>
    <lineage>
        <taxon>Eukaryota</taxon>
        <taxon>Metazoa</taxon>
        <taxon>Chordata</taxon>
        <taxon>Craniata</taxon>
        <taxon>Vertebrata</taxon>
        <taxon>Euteleostomi</taxon>
        <taxon>Actinopterygii</taxon>
        <taxon>Neopterygii</taxon>
        <taxon>Teleostei</taxon>
        <taxon>Neoteleostei</taxon>
        <taxon>Acanthomorphata</taxon>
        <taxon>Gobiaria</taxon>
        <taxon>Gobiiformes</taxon>
        <taxon>Gobioidei</taxon>
        <taxon>Gobiidae</taxon>
        <taxon>Benthophilinae</taxon>
        <taxon>Neogobiini</taxon>
        <taxon>Neogobius</taxon>
    </lineage>
</organism>
<reference evidence="4" key="1">
    <citation type="submission" date="2025-08" db="UniProtKB">
        <authorList>
            <consortium name="Ensembl"/>
        </authorList>
    </citation>
    <scope>IDENTIFICATION</scope>
</reference>
<evidence type="ECO:0008006" key="6">
    <source>
        <dbReference type="Google" id="ProtNLM"/>
    </source>
</evidence>
<dbReference type="Ensembl" id="ENSNMLT00000039160.1">
    <property type="protein sequence ID" value="ENSNMLP00000035165.1"/>
    <property type="gene ID" value="ENSNMLG00000021823.1"/>
</dbReference>
<dbReference type="InterPro" id="IPR050650">
    <property type="entry name" value="Type-II_Cytokine-TF_Rcpt"/>
</dbReference>
<dbReference type="PANTHER" id="PTHR20859:SF53">
    <property type="entry name" value="INTERLEUKIN-22 RECEPTOR SUBUNIT ALPHA-1"/>
    <property type="match status" value="1"/>
</dbReference>
<evidence type="ECO:0000256" key="1">
    <source>
        <dbReference type="SAM" id="SignalP"/>
    </source>
</evidence>
<evidence type="ECO:0000259" key="2">
    <source>
        <dbReference type="Pfam" id="PF01108"/>
    </source>
</evidence>
<evidence type="ECO:0000313" key="5">
    <source>
        <dbReference type="Proteomes" id="UP000694523"/>
    </source>
</evidence>
<dbReference type="InterPro" id="IPR003961">
    <property type="entry name" value="FN3_dom"/>
</dbReference>
<keyword evidence="5" id="KW-1185">Reference proteome</keyword>